<name>A0ACC0WJ08_9STRA</name>
<evidence type="ECO:0000313" key="2">
    <source>
        <dbReference type="Proteomes" id="UP001163321"/>
    </source>
</evidence>
<organism evidence="1 2">
    <name type="scientific">Peronosclerospora sorghi</name>
    <dbReference type="NCBI Taxonomy" id="230839"/>
    <lineage>
        <taxon>Eukaryota</taxon>
        <taxon>Sar</taxon>
        <taxon>Stramenopiles</taxon>
        <taxon>Oomycota</taxon>
        <taxon>Peronosporomycetes</taxon>
        <taxon>Peronosporales</taxon>
        <taxon>Peronosporaceae</taxon>
        <taxon>Peronosclerospora</taxon>
    </lineage>
</organism>
<sequence>MRLCGALGDNLTKRVEEYEKKTLELRARCAVFKVRTGCIPGGDSEVENSGPRSFRTNGSCSNRLHATSSLIS</sequence>
<accession>A0ACC0WJ08</accession>
<gene>
    <name evidence="1" type="ORF">PsorP6_013332</name>
</gene>
<proteinExistence type="predicted"/>
<dbReference type="Proteomes" id="UP001163321">
    <property type="component" value="Chromosome 13"/>
</dbReference>
<comment type="caution">
    <text evidence="1">The sequence shown here is derived from an EMBL/GenBank/DDBJ whole genome shotgun (WGS) entry which is preliminary data.</text>
</comment>
<keyword evidence="2" id="KW-1185">Reference proteome</keyword>
<protein>
    <submittedName>
        <fullName evidence="1">Uncharacterized protein</fullName>
    </submittedName>
</protein>
<dbReference type="EMBL" id="CM047592">
    <property type="protein sequence ID" value="KAI9918065.1"/>
    <property type="molecule type" value="Genomic_DNA"/>
</dbReference>
<evidence type="ECO:0000313" key="1">
    <source>
        <dbReference type="EMBL" id="KAI9918065.1"/>
    </source>
</evidence>
<reference evidence="1 2" key="1">
    <citation type="journal article" date="2022" name="bioRxiv">
        <title>The genome of the oomycete Peronosclerospora sorghi, a cosmopolitan pathogen of maize and sorghum, is inflated with dispersed pseudogenes.</title>
        <authorList>
            <person name="Fletcher K."/>
            <person name="Martin F."/>
            <person name="Isakeit T."/>
            <person name="Cavanaugh K."/>
            <person name="Magill C."/>
            <person name="Michelmore R."/>
        </authorList>
    </citation>
    <scope>NUCLEOTIDE SEQUENCE [LARGE SCALE GENOMIC DNA]</scope>
    <source>
        <strain evidence="1">P6</strain>
    </source>
</reference>